<comment type="similarity">
    <text evidence="1">Belongs to the VPS26 family.</text>
</comment>
<dbReference type="PANTHER" id="PTHR12233">
    <property type="entry name" value="VACUOLAR PROTEIN SORTING 26 RELATED"/>
    <property type="match status" value="1"/>
</dbReference>
<evidence type="ECO:0000313" key="4">
    <source>
        <dbReference type="Proteomes" id="UP001165083"/>
    </source>
</evidence>
<dbReference type="OrthoDB" id="3821113at2759"/>
<reference evidence="3" key="1">
    <citation type="submission" date="2023-04" db="EMBL/GenBank/DDBJ databases">
        <title>Phytophthora lilii NBRC 32176.</title>
        <authorList>
            <person name="Ichikawa N."/>
            <person name="Sato H."/>
            <person name="Tonouchi N."/>
        </authorList>
    </citation>
    <scope>NUCLEOTIDE SEQUENCE</scope>
    <source>
        <strain evidence="3">NBRC 32176</strain>
    </source>
</reference>
<dbReference type="Proteomes" id="UP001165083">
    <property type="component" value="Unassembled WGS sequence"/>
</dbReference>
<dbReference type="EMBL" id="BSXW01000641">
    <property type="protein sequence ID" value="GMF27001.1"/>
    <property type="molecule type" value="Genomic_DNA"/>
</dbReference>
<dbReference type="AlphaFoldDB" id="A0A9W6X1K3"/>
<dbReference type="InterPro" id="IPR028934">
    <property type="entry name" value="Vps26-related"/>
</dbReference>
<dbReference type="Gene3D" id="2.60.40.640">
    <property type="match status" value="2"/>
</dbReference>
<feature type="region of interest" description="Disordered" evidence="2">
    <location>
        <begin position="324"/>
        <end position="355"/>
    </location>
</feature>
<evidence type="ECO:0000256" key="1">
    <source>
        <dbReference type="ARBA" id="ARBA00009100"/>
    </source>
</evidence>
<name>A0A9W6X1K3_9STRA</name>
<gene>
    <name evidence="3" type="ORF">Plil01_001126200</name>
</gene>
<feature type="compositionally biased region" description="Low complexity" evidence="2">
    <location>
        <begin position="338"/>
        <end position="347"/>
    </location>
</feature>
<accession>A0A9W6X1K3</accession>
<keyword evidence="4" id="KW-1185">Reference proteome</keyword>
<dbReference type="GO" id="GO:0006886">
    <property type="term" value="P:intracellular protein transport"/>
    <property type="evidence" value="ECO:0007669"/>
    <property type="project" value="InterPro"/>
</dbReference>
<evidence type="ECO:0000256" key="2">
    <source>
        <dbReference type="SAM" id="MobiDB-lite"/>
    </source>
</evidence>
<organism evidence="3 4">
    <name type="scientific">Phytophthora lilii</name>
    <dbReference type="NCBI Taxonomy" id="2077276"/>
    <lineage>
        <taxon>Eukaryota</taxon>
        <taxon>Sar</taxon>
        <taxon>Stramenopiles</taxon>
        <taxon>Oomycota</taxon>
        <taxon>Peronosporomycetes</taxon>
        <taxon>Peronosporales</taxon>
        <taxon>Peronosporaceae</taxon>
        <taxon>Phytophthora</taxon>
    </lineage>
</organism>
<dbReference type="Pfam" id="PF03643">
    <property type="entry name" value="Vps26"/>
    <property type="match status" value="1"/>
</dbReference>
<evidence type="ECO:0000313" key="3">
    <source>
        <dbReference type="EMBL" id="GMF27001.1"/>
    </source>
</evidence>
<proteinExistence type="inferred from homology"/>
<dbReference type="InterPro" id="IPR014752">
    <property type="entry name" value="Arrestin-like_C"/>
</dbReference>
<protein>
    <submittedName>
        <fullName evidence="3">Unnamed protein product</fullName>
    </submittedName>
</protein>
<sequence length="403" mass="44900">MQRRPPCLNEKYKDQHINKSQHMNKVETRSMSPYTVPWHDPFCTPFASCLVSPSNASVYTAQNLFNFGVPSAEVGFTLEGNQQRAKVKAPRLDDAKSGKAHELPLFREDEDVRGVLTVKVDSGKRLEHTGLKLELLGLIEVPLDRNAGYEFTHSVRELQSSGEAIEGEATFTFAFVNVDKPHESYYGRSVRLRYVLRATLARGNYASSLVQEQDLWVQRVAPPPPVDRSIKMEVGIEDCLHIEFEYDKSRNDDQDEVEDLLHSDLDETLGAVDKIKLLTNFHFSIFDSNQRVTQANGIASANGSGHDDCFGCCCGGEGIASESERASVDDSSVEEISSESGNENENVLQCPPPGSEPFPRPDPCHPICGWHVASRREWQKTPCHCHDDPHHCAPRLPLCGGNP</sequence>
<comment type="caution">
    <text evidence="3">The sequence shown here is derived from an EMBL/GenBank/DDBJ whole genome shotgun (WGS) entry which is preliminary data.</text>
</comment>